<evidence type="ECO:0000313" key="3">
    <source>
        <dbReference type="Proteomes" id="UP001075354"/>
    </source>
</evidence>
<dbReference type="EMBL" id="JAPTSV010000001">
    <property type="protein sequence ID" value="KAJ1531392.1"/>
    <property type="molecule type" value="Genomic_DNA"/>
</dbReference>
<keyword evidence="3" id="KW-1185">Reference proteome</keyword>
<reference evidence="2" key="1">
    <citation type="submission" date="2022-12" db="EMBL/GenBank/DDBJ databases">
        <title>Chromosome-level genome assembly of the bean flower thrips Megalurothrips usitatus.</title>
        <authorList>
            <person name="Ma L."/>
            <person name="Liu Q."/>
            <person name="Li H."/>
            <person name="Cai W."/>
        </authorList>
    </citation>
    <scope>NUCLEOTIDE SEQUENCE</scope>
    <source>
        <strain evidence="2">Cailab_2022a</strain>
    </source>
</reference>
<dbReference type="GO" id="GO:0005549">
    <property type="term" value="F:odorant binding"/>
    <property type="evidence" value="ECO:0007669"/>
    <property type="project" value="InterPro"/>
</dbReference>
<sequence length="142" mass="15418">MQRALALLLAAAALCGPALAVGTPTSSEHEHREPPQIIKDKFDGCLKDLGLTKDVMKGDDKKPKMQVHLCVLKKDGVISADGKFAPEKAIAHFSEELKDKPKLLEKITAGIEKCTKEIEGEADLAEEALAEKILDTCFVHDD</sequence>
<feature type="signal peptide" evidence="1">
    <location>
        <begin position="1"/>
        <end position="20"/>
    </location>
</feature>
<comment type="caution">
    <text evidence="2">The sequence shown here is derived from an EMBL/GenBank/DDBJ whole genome shotgun (WGS) entry which is preliminary data.</text>
</comment>
<proteinExistence type="predicted"/>
<gene>
    <name evidence="2" type="ORF">ONE63_000073</name>
</gene>
<dbReference type="AlphaFoldDB" id="A0AAV7Y0T0"/>
<dbReference type="Gene3D" id="1.10.238.20">
    <property type="entry name" value="Pheromone/general odorant binding protein domain"/>
    <property type="match status" value="1"/>
</dbReference>
<evidence type="ECO:0000256" key="1">
    <source>
        <dbReference type="SAM" id="SignalP"/>
    </source>
</evidence>
<dbReference type="SUPFAM" id="SSF47565">
    <property type="entry name" value="Insect pheromone/odorant-binding proteins"/>
    <property type="match status" value="1"/>
</dbReference>
<protein>
    <submittedName>
        <fullName evidence="2">Uncharacterized protein</fullName>
    </submittedName>
</protein>
<organism evidence="2 3">
    <name type="scientific">Megalurothrips usitatus</name>
    <name type="common">bean blossom thrips</name>
    <dbReference type="NCBI Taxonomy" id="439358"/>
    <lineage>
        <taxon>Eukaryota</taxon>
        <taxon>Metazoa</taxon>
        <taxon>Ecdysozoa</taxon>
        <taxon>Arthropoda</taxon>
        <taxon>Hexapoda</taxon>
        <taxon>Insecta</taxon>
        <taxon>Pterygota</taxon>
        <taxon>Neoptera</taxon>
        <taxon>Paraneoptera</taxon>
        <taxon>Thysanoptera</taxon>
        <taxon>Terebrantia</taxon>
        <taxon>Thripoidea</taxon>
        <taxon>Thripidae</taxon>
        <taxon>Megalurothrips</taxon>
    </lineage>
</organism>
<feature type="chain" id="PRO_5043944746" evidence="1">
    <location>
        <begin position="21"/>
        <end position="142"/>
    </location>
</feature>
<accession>A0AAV7Y0T0</accession>
<dbReference type="Proteomes" id="UP001075354">
    <property type="component" value="Chromosome 1"/>
</dbReference>
<dbReference type="InterPro" id="IPR006170">
    <property type="entry name" value="PBP/GOBP"/>
</dbReference>
<dbReference type="Pfam" id="PF01395">
    <property type="entry name" value="PBP_GOBP"/>
    <property type="match status" value="1"/>
</dbReference>
<name>A0AAV7Y0T0_9NEOP</name>
<keyword evidence="1" id="KW-0732">Signal</keyword>
<dbReference type="InterPro" id="IPR036728">
    <property type="entry name" value="PBP_GOBP_sf"/>
</dbReference>
<evidence type="ECO:0000313" key="2">
    <source>
        <dbReference type="EMBL" id="KAJ1531392.1"/>
    </source>
</evidence>